<evidence type="ECO:0000313" key="3">
    <source>
        <dbReference type="Proteomes" id="UP000053904"/>
    </source>
</evidence>
<reference evidence="3" key="1">
    <citation type="journal article" date="2015" name="MBio">
        <title>Genome-Resolved Metagenomic Analysis Reveals Roles for Candidate Phyla and Other Microbial Community Members in Biogeochemical Transformations in Oil Reservoirs.</title>
        <authorList>
            <person name="Hu P."/>
            <person name="Tom L."/>
            <person name="Singh A."/>
            <person name="Thomas B.C."/>
            <person name="Baker B.J."/>
            <person name="Piceno Y.M."/>
            <person name="Andersen G.L."/>
            <person name="Banfield J.F."/>
        </authorList>
    </citation>
    <scope>NUCLEOTIDE SEQUENCE [LARGE SCALE GENOMIC DNA]</scope>
</reference>
<feature type="transmembrane region" description="Helical" evidence="1">
    <location>
        <begin position="207"/>
        <end position="225"/>
    </location>
</feature>
<keyword evidence="1" id="KW-0472">Membrane</keyword>
<name>A0A101HGC6_9BACT</name>
<proteinExistence type="predicted"/>
<accession>A0A101HGC6</accession>
<protein>
    <submittedName>
        <fullName evidence="2">Seg</fullName>
    </submittedName>
</protein>
<dbReference type="Proteomes" id="UP000053904">
    <property type="component" value="Unassembled WGS sequence"/>
</dbReference>
<evidence type="ECO:0000313" key="2">
    <source>
        <dbReference type="EMBL" id="KUK76336.1"/>
    </source>
</evidence>
<keyword evidence="1" id="KW-1133">Transmembrane helix</keyword>
<gene>
    <name evidence="2" type="ORF">XD93_0979</name>
</gene>
<sequence length="243" mass="26699">MVIFFNMIVKRFIKSIVVLLIYFSLYLLIVPTVNAASPTLSFYPSSGIIKDPEEGFAVDILIDSGGQELSKVTAAFNFDPQQLQIVEANKNNSLFEQWPEDESSLDNQNGVVMLTGFTQSGSGELYQTVGDPDVFARVEFEVIEDNLDDEIVLSWDFGESDPLFKTALIVDGSPPQNVLETASLGSRPQDAVFRLGELTQTAIDSRSIPFILGGFLILIAGVIISSKPEATRKKFGTVVVYDE</sequence>
<keyword evidence="1" id="KW-0812">Transmembrane</keyword>
<dbReference type="Gene3D" id="2.60.40.680">
    <property type="match status" value="1"/>
</dbReference>
<evidence type="ECO:0000256" key="1">
    <source>
        <dbReference type="SAM" id="Phobius"/>
    </source>
</evidence>
<dbReference type="AlphaFoldDB" id="A0A101HGC6"/>
<comment type="caution">
    <text evidence="2">The sequence shown here is derived from an EMBL/GenBank/DDBJ whole genome shotgun (WGS) entry which is preliminary data.</text>
</comment>
<dbReference type="EMBL" id="LGGO01000168">
    <property type="protein sequence ID" value="KUK76336.1"/>
    <property type="molecule type" value="Genomic_DNA"/>
</dbReference>
<organism evidence="2 3">
    <name type="scientific">candidate division WS6 bacterium 34_10</name>
    <dbReference type="NCBI Taxonomy" id="1641389"/>
    <lineage>
        <taxon>Bacteria</taxon>
        <taxon>Candidatus Dojkabacteria</taxon>
    </lineage>
</organism>